<evidence type="ECO:0000313" key="2">
    <source>
        <dbReference type="Proteomes" id="UP000824116"/>
    </source>
</evidence>
<reference evidence="1" key="1">
    <citation type="journal article" date="2021" name="PeerJ">
        <title>Extensive microbial diversity within the chicken gut microbiome revealed by metagenomics and culture.</title>
        <authorList>
            <person name="Gilroy R."/>
            <person name="Ravi A."/>
            <person name="Getino M."/>
            <person name="Pursley I."/>
            <person name="Horton D.L."/>
            <person name="Alikhan N.F."/>
            <person name="Baker D."/>
            <person name="Gharbi K."/>
            <person name="Hall N."/>
            <person name="Watson M."/>
            <person name="Adriaenssens E.M."/>
            <person name="Foster-Nyarko E."/>
            <person name="Jarju S."/>
            <person name="Secka A."/>
            <person name="Antonio M."/>
            <person name="Oren A."/>
            <person name="Chaudhuri R.R."/>
            <person name="La Ragione R."/>
            <person name="Hildebrand F."/>
            <person name="Pallen M.J."/>
        </authorList>
    </citation>
    <scope>NUCLEOTIDE SEQUENCE</scope>
    <source>
        <strain evidence="1">CHK196-3914</strain>
    </source>
</reference>
<dbReference type="Gene3D" id="3.30.530.20">
    <property type="match status" value="1"/>
</dbReference>
<protein>
    <submittedName>
        <fullName evidence="1">SRPBCC family protein</fullName>
    </submittedName>
</protein>
<sequence length="131" mass="15670">MAYANIKATLASDIRKVWDTVTDLKDWSWRSGLDRIEVLSDTQFVEYTEDGFATTFTVTLKERYKRWEFDMENKNIKGHWTGIFYDQMGRTTIDFTEKVTVKKFYLRPFAGRYLRNQQRMYFSDLKAKTEG</sequence>
<dbReference type="SUPFAM" id="SSF55961">
    <property type="entry name" value="Bet v1-like"/>
    <property type="match status" value="1"/>
</dbReference>
<name>A0A9D2G9D5_9FIRM</name>
<accession>A0A9D2G9D5</accession>
<comment type="caution">
    <text evidence="1">The sequence shown here is derived from an EMBL/GenBank/DDBJ whole genome shotgun (WGS) entry which is preliminary data.</text>
</comment>
<dbReference type="AlphaFoldDB" id="A0A9D2G9D5"/>
<evidence type="ECO:0000313" key="1">
    <source>
        <dbReference type="EMBL" id="HIZ74607.1"/>
    </source>
</evidence>
<proteinExistence type="predicted"/>
<reference evidence="1" key="2">
    <citation type="submission" date="2021-04" db="EMBL/GenBank/DDBJ databases">
        <authorList>
            <person name="Gilroy R."/>
        </authorList>
    </citation>
    <scope>NUCLEOTIDE SEQUENCE</scope>
    <source>
        <strain evidence="1">CHK196-3914</strain>
    </source>
</reference>
<dbReference type="Proteomes" id="UP000824116">
    <property type="component" value="Unassembled WGS sequence"/>
</dbReference>
<gene>
    <name evidence="1" type="ORF">H9723_05085</name>
</gene>
<organism evidence="1 2">
    <name type="scientific">Candidatus Mediterraneibacter stercoravium</name>
    <dbReference type="NCBI Taxonomy" id="2838685"/>
    <lineage>
        <taxon>Bacteria</taxon>
        <taxon>Bacillati</taxon>
        <taxon>Bacillota</taxon>
        <taxon>Clostridia</taxon>
        <taxon>Lachnospirales</taxon>
        <taxon>Lachnospiraceae</taxon>
        <taxon>Mediterraneibacter</taxon>
    </lineage>
</organism>
<dbReference type="InterPro" id="IPR023393">
    <property type="entry name" value="START-like_dom_sf"/>
</dbReference>
<dbReference type="EMBL" id="DXAY01000120">
    <property type="protein sequence ID" value="HIZ74607.1"/>
    <property type="molecule type" value="Genomic_DNA"/>
</dbReference>